<dbReference type="Pfam" id="PF00270">
    <property type="entry name" value="DEAD"/>
    <property type="match status" value="1"/>
</dbReference>
<feature type="compositionally biased region" description="Gly residues" evidence="6">
    <location>
        <begin position="736"/>
        <end position="748"/>
    </location>
</feature>
<dbReference type="PANTHER" id="PTHR47959:SF1">
    <property type="entry name" value="ATP-DEPENDENT RNA HELICASE DBPA"/>
    <property type="match status" value="1"/>
</dbReference>
<feature type="domain" description="Helicase C-terminal" evidence="9">
    <location>
        <begin position="419"/>
        <end position="569"/>
    </location>
</feature>
<keyword evidence="7" id="KW-0732">Signal</keyword>
<dbReference type="GO" id="GO:0005829">
    <property type="term" value="C:cytosol"/>
    <property type="evidence" value="ECO:0007669"/>
    <property type="project" value="TreeGrafter"/>
</dbReference>
<dbReference type="PANTHER" id="PTHR47959">
    <property type="entry name" value="ATP-DEPENDENT RNA HELICASE RHLE-RELATED"/>
    <property type="match status" value="1"/>
</dbReference>
<evidence type="ECO:0000256" key="7">
    <source>
        <dbReference type="SAM" id="SignalP"/>
    </source>
</evidence>
<dbReference type="InterPro" id="IPR000629">
    <property type="entry name" value="RNA-helicase_DEAD-box_CS"/>
</dbReference>
<dbReference type="GO" id="GO:0003724">
    <property type="term" value="F:RNA helicase activity"/>
    <property type="evidence" value="ECO:0007669"/>
    <property type="project" value="TreeGrafter"/>
</dbReference>
<evidence type="ECO:0000313" key="10">
    <source>
        <dbReference type="EMBL" id="CAB9524755.1"/>
    </source>
</evidence>
<dbReference type="Gene3D" id="3.40.50.300">
    <property type="entry name" value="P-loop containing nucleotide triphosphate hydrolases"/>
    <property type="match status" value="2"/>
</dbReference>
<dbReference type="InterPro" id="IPR001650">
    <property type="entry name" value="Helicase_C-like"/>
</dbReference>
<dbReference type="InterPro" id="IPR044742">
    <property type="entry name" value="DEAD/DEAH_RhlB"/>
</dbReference>
<comment type="caution">
    <text evidence="10">The sequence shown here is derived from an EMBL/GenBank/DDBJ whole genome shotgun (WGS) entry which is preliminary data.</text>
</comment>
<organism evidence="10 11">
    <name type="scientific">Seminavis robusta</name>
    <dbReference type="NCBI Taxonomy" id="568900"/>
    <lineage>
        <taxon>Eukaryota</taxon>
        <taxon>Sar</taxon>
        <taxon>Stramenopiles</taxon>
        <taxon>Ochrophyta</taxon>
        <taxon>Bacillariophyta</taxon>
        <taxon>Bacillariophyceae</taxon>
        <taxon>Bacillariophycidae</taxon>
        <taxon>Naviculales</taxon>
        <taxon>Naviculaceae</taxon>
        <taxon>Seminavis</taxon>
    </lineage>
</organism>
<accession>A0A9N8HU04</accession>
<dbReference type="Pfam" id="PF26142">
    <property type="entry name" value="DD_DDX21-DDX50"/>
    <property type="match status" value="1"/>
</dbReference>
<dbReference type="CDD" id="cd18787">
    <property type="entry name" value="SF2_C_DEAD"/>
    <property type="match status" value="1"/>
</dbReference>
<dbReference type="GO" id="GO:0005524">
    <property type="term" value="F:ATP binding"/>
    <property type="evidence" value="ECO:0007669"/>
    <property type="project" value="UniProtKB-KW"/>
</dbReference>
<dbReference type="InterPro" id="IPR014001">
    <property type="entry name" value="Helicase_ATP-bd"/>
</dbReference>
<keyword evidence="11" id="KW-1185">Reference proteome</keyword>
<dbReference type="SUPFAM" id="SSF52540">
    <property type="entry name" value="P-loop containing nucleoside triphosphate hydrolases"/>
    <property type="match status" value="1"/>
</dbReference>
<dbReference type="InterPro" id="IPR027417">
    <property type="entry name" value="P-loop_NTPase"/>
</dbReference>
<keyword evidence="1 5" id="KW-0547">Nucleotide-binding</keyword>
<comment type="similarity">
    <text evidence="5">Belongs to the DEAD box helicase family.</text>
</comment>
<feature type="region of interest" description="Disordered" evidence="6">
    <location>
        <begin position="727"/>
        <end position="748"/>
    </location>
</feature>
<keyword evidence="4 5" id="KW-0067">ATP-binding</keyword>
<dbReference type="Proteomes" id="UP001153069">
    <property type="component" value="Unassembled WGS sequence"/>
</dbReference>
<gene>
    <name evidence="10" type="ORF">SEMRO_1581_G283790.1</name>
</gene>
<dbReference type="InterPro" id="IPR011545">
    <property type="entry name" value="DEAD/DEAH_box_helicase_dom"/>
</dbReference>
<proteinExistence type="inferred from homology"/>
<evidence type="ECO:0000256" key="5">
    <source>
        <dbReference type="RuleBase" id="RU000492"/>
    </source>
</evidence>
<dbReference type="Pfam" id="PF00271">
    <property type="entry name" value="Helicase_C"/>
    <property type="match status" value="1"/>
</dbReference>
<dbReference type="PROSITE" id="PS51192">
    <property type="entry name" value="HELICASE_ATP_BIND_1"/>
    <property type="match status" value="1"/>
</dbReference>
<dbReference type="CDD" id="cd12938">
    <property type="entry name" value="GUCT_Hera"/>
    <property type="match status" value="1"/>
</dbReference>
<sequence>MIGGNFSFSGILMVMMLTSLISRNGLRVAKALTTTQNPSRLLVAPTSAAIRFRSSKLQASVEEDLDQALTSFLEDNQQKSAPKTKKVFTDVVPPRKQAAHLEPVTLSDLVEDKKEEEVDYNDPKFLNIKNPFWVENGLDERIIDILSEKGISQFTPVQGEAYLPVKRRRDVIGRSRTGTGKTLAFGLPGLARIVEHSQEKGSRNERGQMQRGRPVSMVILCPTRELARQVSEELSLVARPLGLYVDVFHGGVSYDPQARALRQGLDVLVGTPGRVIDHIKRGNLDLSHCDIAVLDEADEMLNMGFAEDVEIILDGIGSANEHKTQCLLFSATTPGWVKQIGARYQDNVYSIDATGNEGARVATTVTHKAIQLPPGVDAKKQALEDIIAVEISRNMDESEEEDLDDNPIAAAAREKKKSTGQAMQQKIFGKTIVFTETKREADELVSGGVFKTLSAQAIHGDVGQKQRDATLNAFRKGAFNVLVATDVAARGIDISDVDLVIQFDPPRDVDTYVHRSGRTGRAGNKGASVLLFGRQQSRDIVRIERDLGHGFKFELVGPPSIEAAMRAAAKTSAQACMGINEDAVKYFRDAAAELLDEAENPEDIVARCLAAISRRSTDIQSRSLITGELGYASVQMSYTTDKQVTPGDVMFTVGKLSRLSSGDMKFDSDVGKIQTQAEDGTAIFDLGVEDAKRLVEFSNQEGVDTFDAEFNFVQELEVTRDRFFGQPFRGRDNRRGGGNYGRGGGGYRGGGGGGGYRWGWRRWRRRPLPAK</sequence>
<dbReference type="PROSITE" id="PS00039">
    <property type="entry name" value="DEAD_ATP_HELICASE"/>
    <property type="match status" value="1"/>
</dbReference>
<evidence type="ECO:0000256" key="4">
    <source>
        <dbReference type="ARBA" id="ARBA00022840"/>
    </source>
</evidence>
<dbReference type="OrthoDB" id="4255at2759"/>
<feature type="signal peptide" evidence="7">
    <location>
        <begin position="1"/>
        <end position="31"/>
    </location>
</feature>
<dbReference type="SMART" id="SM00490">
    <property type="entry name" value="HELICc"/>
    <property type="match status" value="1"/>
</dbReference>
<feature type="chain" id="PRO_5040464239" evidence="7">
    <location>
        <begin position="32"/>
        <end position="771"/>
    </location>
</feature>
<evidence type="ECO:0000256" key="6">
    <source>
        <dbReference type="SAM" id="MobiDB-lite"/>
    </source>
</evidence>
<evidence type="ECO:0000256" key="3">
    <source>
        <dbReference type="ARBA" id="ARBA00022806"/>
    </source>
</evidence>
<dbReference type="PROSITE" id="PS51194">
    <property type="entry name" value="HELICASE_CTER"/>
    <property type="match status" value="1"/>
</dbReference>
<evidence type="ECO:0000259" key="9">
    <source>
        <dbReference type="PROSITE" id="PS51194"/>
    </source>
</evidence>
<protein>
    <submittedName>
        <fullName evidence="10">Dependent RNA helicase</fullName>
    </submittedName>
</protein>
<dbReference type="GO" id="GO:0003676">
    <property type="term" value="F:nucleic acid binding"/>
    <property type="evidence" value="ECO:0007669"/>
    <property type="project" value="InterPro"/>
</dbReference>
<keyword evidence="2 5" id="KW-0378">Hydrolase</keyword>
<name>A0A9N8HU04_9STRA</name>
<reference evidence="10" key="1">
    <citation type="submission" date="2020-06" db="EMBL/GenBank/DDBJ databases">
        <authorList>
            <consortium name="Plant Systems Biology data submission"/>
        </authorList>
    </citation>
    <scope>NUCLEOTIDE SEQUENCE</scope>
    <source>
        <strain evidence="10">D6</strain>
    </source>
</reference>
<feature type="domain" description="Helicase ATP-binding" evidence="8">
    <location>
        <begin position="162"/>
        <end position="351"/>
    </location>
</feature>
<dbReference type="InterPro" id="IPR059027">
    <property type="entry name" value="DD_DDX21-DDX50"/>
</dbReference>
<evidence type="ECO:0000313" key="11">
    <source>
        <dbReference type="Proteomes" id="UP001153069"/>
    </source>
</evidence>
<evidence type="ECO:0000256" key="1">
    <source>
        <dbReference type="ARBA" id="ARBA00022741"/>
    </source>
</evidence>
<dbReference type="EMBL" id="CAICTM010001579">
    <property type="protein sequence ID" value="CAB9524755.1"/>
    <property type="molecule type" value="Genomic_DNA"/>
</dbReference>
<evidence type="ECO:0000256" key="2">
    <source>
        <dbReference type="ARBA" id="ARBA00022801"/>
    </source>
</evidence>
<dbReference type="SMART" id="SM00487">
    <property type="entry name" value="DEXDc"/>
    <property type="match status" value="1"/>
</dbReference>
<dbReference type="AlphaFoldDB" id="A0A9N8HU04"/>
<keyword evidence="3 5" id="KW-0347">Helicase</keyword>
<dbReference type="InterPro" id="IPR050079">
    <property type="entry name" value="DEAD_box_RNA_helicase"/>
</dbReference>
<dbReference type="CDD" id="cd00268">
    <property type="entry name" value="DEADc"/>
    <property type="match status" value="1"/>
</dbReference>
<dbReference type="GO" id="GO:0016787">
    <property type="term" value="F:hydrolase activity"/>
    <property type="evidence" value="ECO:0007669"/>
    <property type="project" value="UniProtKB-KW"/>
</dbReference>
<evidence type="ECO:0000259" key="8">
    <source>
        <dbReference type="PROSITE" id="PS51192"/>
    </source>
</evidence>